<accession>A0ACB6SDA5</accession>
<evidence type="ECO:0000313" key="1">
    <source>
        <dbReference type="EMBL" id="KAF2631948.1"/>
    </source>
</evidence>
<sequence length="780" mass="86618">AKDAAFNSYAKQHEPVCLPDTRVDLLREIHSWADGPDKQCIFWLSGLAGTGKSTIARTVARRYHDKQRLAASFFFSRGGGDVGHAGKFVTSIAVQLAHSVPASRKHISDAVAEHSDIVSQSLRDQWQHLVCRPLSKLHEPELAPYVVVVDALDECDNDSNIRIIVQLLAEARSLTGVRLRVFLTSRPEVPIRHGFGQMADVEHKGVVLHDISPSIVERDIATFLKHHLSIIAKECYHADDWPGTEVIKRLVQSACGLFIWAATACRFIQEGGQFVADRLRAVLKDSSSADNSTTDTRLDIIYLAVLKSPLRRYRKQERKKRYRLIRETLGAIVLLRSPLSASSLARLLRVPAEDVHRTLYELHSILDVPQDSSRLVRLHHPSFRDFLLNRKRCSDDSFWVDESSTHEKLASCCLELMSAPNSLRQDICNLSGPGVLRREIDEGTISSSLPPELQYACRYWVEHLEHSQQSITNGDAVHVFLQTHLLHWLEAMSLMRETGQCVRLLARLQALVAPSAYTCAGFFCDASRFVLRFLSVLAEAPLQVYSSALVFAPQASVVRKTFVDRVPQAVDILSDRDTEWDACRSVLEDHSNDVNAVVFSADGQLLASASRDSTVRVWETATGTCRHELKGHSSSVNAVVFSPDGQLVASASYDRTVRVWDTATGTCRSVLEGHTSLVNAVVFSPDGQLVASASRDKTVRVWETATDTCRSVLEGHSDAVNAVVFSPDGQLVVSASYDRTARVWDTATGTCRTVREGQSSYIDHLSFSPDGQVLHTNKED</sequence>
<protein>
    <submittedName>
        <fullName evidence="1">Uncharacterized protein</fullName>
    </submittedName>
</protein>
<reference evidence="1" key="1">
    <citation type="journal article" date="2020" name="Stud. Mycol.">
        <title>101 Dothideomycetes genomes: a test case for predicting lifestyles and emergence of pathogens.</title>
        <authorList>
            <person name="Haridas S."/>
            <person name="Albert R."/>
            <person name="Binder M."/>
            <person name="Bloem J."/>
            <person name="Labutti K."/>
            <person name="Salamov A."/>
            <person name="Andreopoulos B."/>
            <person name="Baker S."/>
            <person name="Barry K."/>
            <person name="Bills G."/>
            <person name="Bluhm B."/>
            <person name="Cannon C."/>
            <person name="Castanera R."/>
            <person name="Culley D."/>
            <person name="Daum C."/>
            <person name="Ezra D."/>
            <person name="Gonzalez J."/>
            <person name="Henrissat B."/>
            <person name="Kuo A."/>
            <person name="Liang C."/>
            <person name="Lipzen A."/>
            <person name="Lutzoni F."/>
            <person name="Magnuson J."/>
            <person name="Mondo S."/>
            <person name="Nolan M."/>
            <person name="Ohm R."/>
            <person name="Pangilinan J."/>
            <person name="Park H.-J."/>
            <person name="Ramirez L."/>
            <person name="Alfaro M."/>
            <person name="Sun H."/>
            <person name="Tritt A."/>
            <person name="Yoshinaga Y."/>
            <person name="Zwiers L.-H."/>
            <person name="Turgeon B."/>
            <person name="Goodwin S."/>
            <person name="Spatafora J."/>
            <person name="Crous P."/>
            <person name="Grigoriev I."/>
        </authorList>
    </citation>
    <scope>NUCLEOTIDE SEQUENCE</scope>
    <source>
        <strain evidence="1">CBS 525.71</strain>
    </source>
</reference>
<dbReference type="EMBL" id="MU006703">
    <property type="protein sequence ID" value="KAF2631948.1"/>
    <property type="molecule type" value="Genomic_DNA"/>
</dbReference>
<feature type="non-terminal residue" evidence="1">
    <location>
        <position position="1"/>
    </location>
</feature>
<dbReference type="Proteomes" id="UP000799754">
    <property type="component" value="Unassembled WGS sequence"/>
</dbReference>
<gene>
    <name evidence="1" type="ORF">BU25DRAFT_325717</name>
</gene>
<evidence type="ECO:0000313" key="2">
    <source>
        <dbReference type="Proteomes" id="UP000799754"/>
    </source>
</evidence>
<name>A0ACB6SDA5_9PLEO</name>
<comment type="caution">
    <text evidence="1">The sequence shown here is derived from an EMBL/GenBank/DDBJ whole genome shotgun (WGS) entry which is preliminary data.</text>
</comment>
<keyword evidence="2" id="KW-1185">Reference proteome</keyword>
<proteinExistence type="predicted"/>
<feature type="non-terminal residue" evidence="1">
    <location>
        <position position="780"/>
    </location>
</feature>
<organism evidence="1 2">
    <name type="scientific">Macroventuria anomochaeta</name>
    <dbReference type="NCBI Taxonomy" id="301207"/>
    <lineage>
        <taxon>Eukaryota</taxon>
        <taxon>Fungi</taxon>
        <taxon>Dikarya</taxon>
        <taxon>Ascomycota</taxon>
        <taxon>Pezizomycotina</taxon>
        <taxon>Dothideomycetes</taxon>
        <taxon>Pleosporomycetidae</taxon>
        <taxon>Pleosporales</taxon>
        <taxon>Pleosporineae</taxon>
        <taxon>Didymellaceae</taxon>
        <taxon>Macroventuria</taxon>
    </lineage>
</organism>